<sequence>MDKHCKQDTKEKLSVSKKRLHDEVNERLTGIAVSQIGRRLGLAGAQGWKVRHLLTQWESVMNKTWESQNDWTSLGDVQVKVFNKRSVVMARLCDVVSCLLWIASMRKEQHEE</sequence>
<protein>
    <submittedName>
        <fullName evidence="1">Uncharacterized protein</fullName>
    </submittedName>
</protein>
<keyword evidence="2" id="KW-1185">Reference proteome</keyword>
<organism evidence="1 2">
    <name type="scientific">Elysia crispata</name>
    <name type="common">lettuce slug</name>
    <dbReference type="NCBI Taxonomy" id="231223"/>
    <lineage>
        <taxon>Eukaryota</taxon>
        <taxon>Metazoa</taxon>
        <taxon>Spiralia</taxon>
        <taxon>Lophotrochozoa</taxon>
        <taxon>Mollusca</taxon>
        <taxon>Gastropoda</taxon>
        <taxon>Heterobranchia</taxon>
        <taxon>Euthyneura</taxon>
        <taxon>Panpulmonata</taxon>
        <taxon>Sacoglossa</taxon>
        <taxon>Placobranchoidea</taxon>
        <taxon>Plakobranchidae</taxon>
        <taxon>Elysia</taxon>
    </lineage>
</organism>
<comment type="caution">
    <text evidence="1">The sequence shown here is derived from an EMBL/GenBank/DDBJ whole genome shotgun (WGS) entry which is preliminary data.</text>
</comment>
<dbReference type="AlphaFoldDB" id="A0AAE0ZTU4"/>
<dbReference type="EMBL" id="JAWDGP010003317">
    <property type="protein sequence ID" value="KAK3775445.1"/>
    <property type="molecule type" value="Genomic_DNA"/>
</dbReference>
<evidence type="ECO:0000313" key="1">
    <source>
        <dbReference type="EMBL" id="KAK3775445.1"/>
    </source>
</evidence>
<evidence type="ECO:0000313" key="2">
    <source>
        <dbReference type="Proteomes" id="UP001283361"/>
    </source>
</evidence>
<proteinExistence type="predicted"/>
<gene>
    <name evidence="1" type="ORF">RRG08_015292</name>
</gene>
<accession>A0AAE0ZTU4</accession>
<reference evidence="1" key="1">
    <citation type="journal article" date="2023" name="G3 (Bethesda)">
        <title>A reference genome for the long-term kleptoplast-retaining sea slug Elysia crispata morphotype clarki.</title>
        <authorList>
            <person name="Eastman K.E."/>
            <person name="Pendleton A.L."/>
            <person name="Shaikh M.A."/>
            <person name="Suttiyut T."/>
            <person name="Ogas R."/>
            <person name="Tomko P."/>
            <person name="Gavelis G."/>
            <person name="Widhalm J.R."/>
            <person name="Wisecaver J.H."/>
        </authorList>
    </citation>
    <scope>NUCLEOTIDE SEQUENCE</scope>
    <source>
        <strain evidence="1">ECLA1</strain>
    </source>
</reference>
<dbReference type="Proteomes" id="UP001283361">
    <property type="component" value="Unassembled WGS sequence"/>
</dbReference>
<name>A0AAE0ZTU4_9GAST</name>